<name>C3N615_SACI3</name>
<dbReference type="AlphaFoldDB" id="C3N615"/>
<gene>
    <name evidence="1" type="ordered locus">M1627_1556</name>
</gene>
<accession>C3N615</accession>
<evidence type="ECO:0000313" key="1">
    <source>
        <dbReference type="EMBL" id="ACP55440.1"/>
    </source>
</evidence>
<evidence type="ECO:0000313" key="2">
    <source>
        <dbReference type="Proteomes" id="UP000002307"/>
    </source>
</evidence>
<dbReference type="KEGG" id="sim:M1627_1556"/>
<dbReference type="HOGENOM" id="CLU_999723_0_0_2"/>
<dbReference type="EMBL" id="CP001401">
    <property type="protein sequence ID" value="ACP55440.1"/>
    <property type="molecule type" value="Genomic_DNA"/>
</dbReference>
<dbReference type="Proteomes" id="UP000002307">
    <property type="component" value="Chromosome"/>
</dbReference>
<proteinExistence type="predicted"/>
<dbReference type="RefSeq" id="WP_012718881.1">
    <property type="nucleotide sequence ID" value="NC_012632.1"/>
</dbReference>
<sequence>MEAYYIVNNEGFVVDPDTGEVIDDFSYRIDYDQHLDKFQKISAYENLAIKRIERTAKEAPRFDIKKYLSSLLPQKLKEEFLSRVNNIKEKAEIFAYFIVFCREYGLILDFDKIREQLGISKITLRKARKKILMRQLVKPWERLDSIFFEVADKLERKDWLAAVLLFIEYQRRGNRISIKEIKKHLEVKFPISNNYSIFRLRNGKNCLVVPYPAFSYLVCPHGLPSKIDYRSGKFTVRHLNREKKFDYCFVVSRKKIDRILSKMELHYEAVKNSTQNAI</sequence>
<organism evidence="1 2">
    <name type="scientific">Saccharolobus islandicus (strain M.16.27)</name>
    <name type="common">Sulfolobus islandicus</name>
    <dbReference type="NCBI Taxonomy" id="427318"/>
    <lineage>
        <taxon>Archaea</taxon>
        <taxon>Thermoproteota</taxon>
        <taxon>Thermoprotei</taxon>
        <taxon>Sulfolobales</taxon>
        <taxon>Sulfolobaceae</taxon>
        <taxon>Saccharolobus</taxon>
    </lineage>
</organism>
<dbReference type="GeneID" id="84056006"/>
<protein>
    <submittedName>
        <fullName evidence="1">Uncharacterized protein</fullName>
    </submittedName>
</protein>
<reference evidence="1 2" key="1">
    <citation type="journal article" date="2009" name="Proc. Natl. Acad. Sci. U.S.A.">
        <title>Biogeography of the Sulfolobus islandicus pan-genome.</title>
        <authorList>
            <person name="Reno M.L."/>
            <person name="Held N.L."/>
            <person name="Fields C.J."/>
            <person name="Burke P.V."/>
            <person name="Whitaker R.J."/>
        </authorList>
    </citation>
    <scope>NUCLEOTIDE SEQUENCE [LARGE SCALE GENOMIC DNA]</scope>
    <source>
        <strain evidence="1 2">M.16.27</strain>
    </source>
</reference>